<gene>
    <name evidence="6" type="ORF">INT43_005164</name>
</gene>
<name>A0A8H7PGU9_MORIS</name>
<feature type="compositionally biased region" description="Low complexity" evidence="3">
    <location>
        <begin position="35"/>
        <end position="51"/>
    </location>
</feature>
<dbReference type="Proteomes" id="UP000654370">
    <property type="component" value="Unassembled WGS sequence"/>
</dbReference>
<feature type="domain" description="Alginate lyase" evidence="5">
    <location>
        <begin position="154"/>
        <end position="426"/>
    </location>
</feature>
<feature type="region of interest" description="Disordered" evidence="3">
    <location>
        <begin position="14"/>
        <end position="98"/>
    </location>
</feature>
<dbReference type="OrthoDB" id="63533at2759"/>
<dbReference type="GO" id="GO:0016829">
    <property type="term" value="F:lyase activity"/>
    <property type="evidence" value="ECO:0007669"/>
    <property type="project" value="UniProtKB-KW"/>
</dbReference>
<evidence type="ECO:0000256" key="1">
    <source>
        <dbReference type="ARBA" id="ARBA00022729"/>
    </source>
</evidence>
<dbReference type="SUPFAM" id="SSF48230">
    <property type="entry name" value="Chondroitin AC/alginate lyase"/>
    <property type="match status" value="1"/>
</dbReference>
<reference evidence="6" key="1">
    <citation type="submission" date="2020-12" db="EMBL/GenBank/DDBJ databases">
        <title>Metabolic potential, ecology and presence of endohyphal bacteria is reflected in genomic diversity of Mucoromycotina.</title>
        <authorList>
            <person name="Muszewska A."/>
            <person name="Okrasinska A."/>
            <person name="Steczkiewicz K."/>
            <person name="Drgas O."/>
            <person name="Orlowska M."/>
            <person name="Perlinska-Lenart U."/>
            <person name="Aleksandrzak-Piekarczyk T."/>
            <person name="Szatraj K."/>
            <person name="Zielenkiewicz U."/>
            <person name="Pilsyk S."/>
            <person name="Malc E."/>
            <person name="Mieczkowski P."/>
            <person name="Kruszewska J.S."/>
            <person name="Biernat P."/>
            <person name="Pawlowska J."/>
        </authorList>
    </citation>
    <scope>NUCLEOTIDE SEQUENCE</scope>
    <source>
        <strain evidence="6">WA0000067209</strain>
    </source>
</reference>
<evidence type="ECO:0000256" key="4">
    <source>
        <dbReference type="SAM" id="Phobius"/>
    </source>
</evidence>
<dbReference type="Pfam" id="PF05426">
    <property type="entry name" value="Alginate_lyase"/>
    <property type="match status" value="1"/>
</dbReference>
<keyword evidence="1" id="KW-0732">Signal</keyword>
<evidence type="ECO:0000259" key="5">
    <source>
        <dbReference type="Pfam" id="PF05426"/>
    </source>
</evidence>
<feature type="compositionally biased region" description="Acidic residues" evidence="3">
    <location>
        <begin position="14"/>
        <end position="31"/>
    </location>
</feature>
<feature type="compositionally biased region" description="Pro residues" evidence="3">
    <location>
        <begin position="52"/>
        <end position="64"/>
    </location>
</feature>
<feature type="transmembrane region" description="Helical" evidence="4">
    <location>
        <begin position="507"/>
        <end position="528"/>
    </location>
</feature>
<keyword evidence="7" id="KW-1185">Reference proteome</keyword>
<accession>A0A8H7PGU9</accession>
<dbReference type="Gene3D" id="1.50.10.100">
    <property type="entry name" value="Chondroitin AC/alginate lyase"/>
    <property type="match status" value="1"/>
</dbReference>
<keyword evidence="2" id="KW-0456">Lyase</keyword>
<evidence type="ECO:0000256" key="3">
    <source>
        <dbReference type="SAM" id="MobiDB-lite"/>
    </source>
</evidence>
<comment type="caution">
    <text evidence="6">The sequence shown here is derived from an EMBL/GenBank/DDBJ whole genome shotgun (WGS) entry which is preliminary data.</text>
</comment>
<dbReference type="InterPro" id="IPR008397">
    <property type="entry name" value="Alginate_lyase_dom"/>
</dbReference>
<sequence>MFLARPILAQDAAEEMNDYLDDIDDSEESEGGEPGSANGPAGYPSGGSSAPSPSPASPENPAPKPSTSAGAPVPTSTRSIENIGGWAYPAPQAREPTDDIPDGVFPFVRMKEDDLQRNKLHKDDPDQGLQTSLWYLKTKCDRYVKNDTVFSVVNKAINAPSNSSHDYMSLARYFWPDDKQPDGLPYKRVDGHVNPEIKTVPDYNMFREMVKHVQFLSLGYYYFDNEAYAERAIRHVHAWFLDPKTRMNPHLQYASIIRGYQMGRAKGIIDFSVVPDLLDSIAILQHAKAWPPRMSAGLRVWFALYAEWLWSSPNGYYEKTAHNNHGTYYDVQQIAISHFLGQDAKALQVAQNATSSRIAQQILSSGEQYFETDRPFSWFYSIFNLRGMFQLAEMAEHVNIDLWNYQTVDGKSIKNALDYLLPSAINNTLWEFSNTQGFAASAHLVEVLQKAYIVYGSPEYYKLSRMVGDQHGMLYNVTRLTMSWDSMKDEATNHVLTTSGKKSAASIAGASGLITMALVGLTMFVPAFW</sequence>
<dbReference type="AlphaFoldDB" id="A0A8H7PGU9"/>
<protein>
    <recommendedName>
        <fullName evidence="5">Alginate lyase domain-containing protein</fullName>
    </recommendedName>
</protein>
<organism evidence="6 7">
    <name type="scientific">Mortierella isabellina</name>
    <name type="common">Filamentous fungus</name>
    <name type="synonym">Umbelopsis isabellina</name>
    <dbReference type="NCBI Taxonomy" id="91625"/>
    <lineage>
        <taxon>Eukaryota</taxon>
        <taxon>Fungi</taxon>
        <taxon>Fungi incertae sedis</taxon>
        <taxon>Mucoromycota</taxon>
        <taxon>Mucoromycotina</taxon>
        <taxon>Umbelopsidomycetes</taxon>
        <taxon>Umbelopsidales</taxon>
        <taxon>Umbelopsidaceae</taxon>
        <taxon>Umbelopsis</taxon>
    </lineage>
</organism>
<evidence type="ECO:0000313" key="7">
    <source>
        <dbReference type="Proteomes" id="UP000654370"/>
    </source>
</evidence>
<evidence type="ECO:0000313" key="6">
    <source>
        <dbReference type="EMBL" id="KAG2173744.1"/>
    </source>
</evidence>
<keyword evidence="4" id="KW-0472">Membrane</keyword>
<dbReference type="EMBL" id="JAEPQZ010000014">
    <property type="protein sequence ID" value="KAG2173744.1"/>
    <property type="molecule type" value="Genomic_DNA"/>
</dbReference>
<dbReference type="GO" id="GO:0042597">
    <property type="term" value="C:periplasmic space"/>
    <property type="evidence" value="ECO:0007669"/>
    <property type="project" value="InterPro"/>
</dbReference>
<keyword evidence="4" id="KW-0812">Transmembrane</keyword>
<dbReference type="InterPro" id="IPR008929">
    <property type="entry name" value="Chondroitin_lyas"/>
</dbReference>
<proteinExistence type="predicted"/>
<keyword evidence="4" id="KW-1133">Transmembrane helix</keyword>
<evidence type="ECO:0000256" key="2">
    <source>
        <dbReference type="ARBA" id="ARBA00023239"/>
    </source>
</evidence>